<dbReference type="Proteomes" id="UP001595912">
    <property type="component" value="Unassembled WGS sequence"/>
</dbReference>
<dbReference type="InterPro" id="IPR000477">
    <property type="entry name" value="RT_dom"/>
</dbReference>
<comment type="caution">
    <text evidence="12">The sequence shown here is derived from an EMBL/GenBank/DDBJ whole genome shotgun (WGS) entry which is preliminary data.</text>
</comment>
<keyword evidence="3 12" id="KW-0548">Nucleotidyltransferase</keyword>
<gene>
    <name evidence="12" type="ORF">ACFPIJ_13265</name>
</gene>
<dbReference type="PROSITE" id="PS50878">
    <property type="entry name" value="RT_POL"/>
    <property type="match status" value="1"/>
</dbReference>
<evidence type="ECO:0000256" key="6">
    <source>
        <dbReference type="ARBA" id="ARBA00022918"/>
    </source>
</evidence>
<comment type="similarity">
    <text evidence="8">Belongs to the bacterial reverse transcriptase family.</text>
</comment>
<proteinExistence type="inferred from homology"/>
<evidence type="ECO:0000256" key="4">
    <source>
        <dbReference type="ARBA" id="ARBA00022723"/>
    </source>
</evidence>
<dbReference type="SUPFAM" id="SSF56672">
    <property type="entry name" value="DNA/RNA polymerases"/>
    <property type="match status" value="1"/>
</dbReference>
<comment type="catalytic activity">
    <reaction evidence="9">
        <text>DNA(n) + a 2'-deoxyribonucleoside 5'-triphosphate = DNA(n+1) + diphosphate</text>
        <dbReference type="Rhea" id="RHEA:22508"/>
        <dbReference type="Rhea" id="RHEA-COMP:17339"/>
        <dbReference type="Rhea" id="RHEA-COMP:17340"/>
        <dbReference type="ChEBI" id="CHEBI:33019"/>
        <dbReference type="ChEBI" id="CHEBI:61560"/>
        <dbReference type="ChEBI" id="CHEBI:173112"/>
        <dbReference type="EC" id="2.7.7.49"/>
    </reaction>
</comment>
<keyword evidence="4" id="KW-0479">Metal-binding</keyword>
<evidence type="ECO:0000313" key="12">
    <source>
        <dbReference type="EMBL" id="MFC4998802.1"/>
    </source>
</evidence>
<evidence type="ECO:0000256" key="1">
    <source>
        <dbReference type="ARBA" id="ARBA00012493"/>
    </source>
</evidence>
<keyword evidence="7" id="KW-0051">Antiviral defense</keyword>
<evidence type="ECO:0000259" key="10">
    <source>
        <dbReference type="PROSITE" id="PS50878"/>
    </source>
</evidence>
<keyword evidence="6 12" id="KW-0695">RNA-directed DNA polymerase</keyword>
<reference evidence="13" key="1">
    <citation type="journal article" date="2019" name="Int. J. Syst. Evol. Microbiol.">
        <title>The Global Catalogue of Microorganisms (GCM) 10K type strain sequencing project: providing services to taxonomists for standard genome sequencing and annotation.</title>
        <authorList>
            <consortium name="The Broad Institute Genomics Platform"/>
            <consortium name="The Broad Institute Genome Sequencing Center for Infectious Disease"/>
            <person name="Wu L."/>
            <person name="Ma J."/>
        </authorList>
    </citation>
    <scope>NUCLEOTIDE SEQUENCE [LARGE SCALE GENOMIC DNA]</scope>
    <source>
        <strain evidence="13">CGMCC 4.7152</strain>
    </source>
</reference>
<dbReference type="InterPro" id="IPR051083">
    <property type="entry name" value="GrpII_Intron_Splice-Mob/Def"/>
</dbReference>
<dbReference type="PROSITE" id="PS50943">
    <property type="entry name" value="HTH_CROC1"/>
    <property type="match status" value="1"/>
</dbReference>
<dbReference type="InterPro" id="IPR001387">
    <property type="entry name" value="Cro/C1-type_HTH"/>
</dbReference>
<dbReference type="EC" id="2.7.7.49" evidence="1"/>
<dbReference type="Pfam" id="PF00078">
    <property type="entry name" value="RVT_1"/>
    <property type="match status" value="1"/>
</dbReference>
<dbReference type="CDD" id="cd03487">
    <property type="entry name" value="RT_Bac_retron_II"/>
    <property type="match status" value="1"/>
</dbReference>
<dbReference type="PRINTS" id="PR00866">
    <property type="entry name" value="RNADNAPOLMS"/>
</dbReference>
<name>A0ABV9VV59_9ACTN</name>
<dbReference type="PANTHER" id="PTHR34047:SF7">
    <property type="entry name" value="RNA-DIRECTED DNA POLYMERASE"/>
    <property type="match status" value="1"/>
</dbReference>
<dbReference type="InterPro" id="IPR000123">
    <property type="entry name" value="Reverse_transcriptase_msDNA"/>
</dbReference>
<protein>
    <recommendedName>
        <fullName evidence="1">RNA-directed DNA polymerase</fullName>
        <ecNumber evidence="1">2.7.7.49</ecNumber>
    </recommendedName>
</protein>
<feature type="domain" description="Reverse transcriptase" evidence="10">
    <location>
        <begin position="127"/>
        <end position="360"/>
    </location>
</feature>
<sequence length="430" mass="47369">MSTAAHRRRAFALRATQRRHDRDSSGHAARVVAGALADAFLTVDWARQPLLDAGHEVLGRRPRWLGPVVTAVLRAYREAPADRPRELAEFITAPARQPIRVRRATATRTVRQRWHSPRIDDLAALAEFLELTPDELDWFADRRGINRKHADHRVRHYSYTWIGERLIEAPKSRLKAIQRRVLDDLLGPLPVHAAAHGFVPGRSVHTFAALHAGQAALVRLDLRAFFTSVTAGRIYGLFRTAGYPEPVAHTLTALCTTRTPHAVSGRLEHRTPHLPQGAPTSPALANLVAFRLDRRLTGLAARRGLVYSRYADDLAFSGSRASGLVAAVTAVAQDEGFRVNPAKTRVRGRGDRQQLAGLVVNAHPAVPRDAYDRLRAVLHNAARDGLDAANRDGHPDFAAHLTGLVAWASHGHPSRAARLRRLLRAALAPA</sequence>
<evidence type="ECO:0000256" key="8">
    <source>
        <dbReference type="ARBA" id="ARBA00034120"/>
    </source>
</evidence>
<feature type="domain" description="HTH cro/C1-type" evidence="11">
    <location>
        <begin position="115"/>
        <end position="136"/>
    </location>
</feature>
<dbReference type="GO" id="GO:0003964">
    <property type="term" value="F:RNA-directed DNA polymerase activity"/>
    <property type="evidence" value="ECO:0007669"/>
    <property type="project" value="UniProtKB-KW"/>
</dbReference>
<keyword evidence="2 12" id="KW-0808">Transferase</keyword>
<evidence type="ECO:0000256" key="5">
    <source>
        <dbReference type="ARBA" id="ARBA00022842"/>
    </source>
</evidence>
<keyword evidence="13" id="KW-1185">Reference proteome</keyword>
<dbReference type="PANTHER" id="PTHR34047">
    <property type="entry name" value="NUCLEAR INTRON MATURASE 1, MITOCHONDRIAL-RELATED"/>
    <property type="match status" value="1"/>
</dbReference>
<accession>A0ABV9VV59</accession>
<dbReference type="RefSeq" id="WP_380115042.1">
    <property type="nucleotide sequence ID" value="NZ_JBHSIU010000013.1"/>
</dbReference>
<evidence type="ECO:0000256" key="2">
    <source>
        <dbReference type="ARBA" id="ARBA00022679"/>
    </source>
</evidence>
<evidence type="ECO:0000256" key="9">
    <source>
        <dbReference type="ARBA" id="ARBA00048173"/>
    </source>
</evidence>
<organism evidence="12 13">
    <name type="scientific">Dactylosporangium cerinum</name>
    <dbReference type="NCBI Taxonomy" id="1434730"/>
    <lineage>
        <taxon>Bacteria</taxon>
        <taxon>Bacillati</taxon>
        <taxon>Actinomycetota</taxon>
        <taxon>Actinomycetes</taxon>
        <taxon>Micromonosporales</taxon>
        <taxon>Micromonosporaceae</taxon>
        <taxon>Dactylosporangium</taxon>
    </lineage>
</organism>
<dbReference type="EMBL" id="JBHSIU010000013">
    <property type="protein sequence ID" value="MFC4998802.1"/>
    <property type="molecule type" value="Genomic_DNA"/>
</dbReference>
<keyword evidence="5" id="KW-0460">Magnesium</keyword>
<dbReference type="InterPro" id="IPR043502">
    <property type="entry name" value="DNA/RNA_pol_sf"/>
</dbReference>
<evidence type="ECO:0000259" key="11">
    <source>
        <dbReference type="PROSITE" id="PS50943"/>
    </source>
</evidence>
<evidence type="ECO:0000256" key="7">
    <source>
        <dbReference type="ARBA" id="ARBA00023118"/>
    </source>
</evidence>
<evidence type="ECO:0000313" key="13">
    <source>
        <dbReference type="Proteomes" id="UP001595912"/>
    </source>
</evidence>
<evidence type="ECO:0000256" key="3">
    <source>
        <dbReference type="ARBA" id="ARBA00022695"/>
    </source>
</evidence>